<dbReference type="AlphaFoldDB" id="A0AA38Y1A2"/>
<proteinExistence type="predicted"/>
<sequence length="342" mass="37730">MADEEGEALRYEFTAEQAQQVLTAAIECRASTHAQLALSTNVWPVVLGDSSRAGSPFEAWTEVKQPNSSLHEIELPVPITVFGHETQRIAVLSEATMAILERISLEDISSQLDMKPLSATDAPHIHLRELSLRNSGDDGFYVRSLTASRIASHPGAVLVGCEERYGTRTEQLRRRGKEPDTAFAPGVDINKELDAVLTCKADALRNYTAGWAVLMGPLSTDPRFKGWKSGEDDEGNRWWTPPAPIAIAGMPVSRFVKLGQTLYAELDGDIAPALAERWDLPPYDGWDDVAFVGFYDTDAAADGWLEDRARIARAFRPGKTLHGCEYQQNRQEFGKTPDDDDA</sequence>
<name>A0AA38Y1A2_9EURO</name>
<dbReference type="EMBL" id="JAPDRN010000054">
    <property type="protein sequence ID" value="KAJ9632677.1"/>
    <property type="molecule type" value="Genomic_DNA"/>
</dbReference>
<comment type="caution">
    <text evidence="1">The sequence shown here is derived from an EMBL/GenBank/DDBJ whole genome shotgun (WGS) entry which is preliminary data.</text>
</comment>
<accession>A0AA38Y1A2</accession>
<gene>
    <name evidence="1" type="ORF">H2204_007764</name>
</gene>
<evidence type="ECO:0000313" key="1">
    <source>
        <dbReference type="EMBL" id="KAJ9632677.1"/>
    </source>
</evidence>
<reference evidence="1" key="1">
    <citation type="submission" date="2022-10" db="EMBL/GenBank/DDBJ databases">
        <title>Culturing micro-colonial fungi from biological soil crusts in the Mojave desert and describing Neophaeococcomyces mojavensis, and introducing the new genera and species Taxawa tesnikishii.</title>
        <authorList>
            <person name="Kurbessoian T."/>
            <person name="Stajich J.E."/>
        </authorList>
    </citation>
    <scope>NUCLEOTIDE SEQUENCE</scope>
    <source>
        <strain evidence="1">TK_35</strain>
    </source>
</reference>
<protein>
    <submittedName>
        <fullName evidence="1">Uncharacterized protein</fullName>
    </submittedName>
</protein>
<organism evidence="1">
    <name type="scientific">Knufia peltigerae</name>
    <dbReference type="NCBI Taxonomy" id="1002370"/>
    <lineage>
        <taxon>Eukaryota</taxon>
        <taxon>Fungi</taxon>
        <taxon>Dikarya</taxon>
        <taxon>Ascomycota</taxon>
        <taxon>Pezizomycotina</taxon>
        <taxon>Eurotiomycetes</taxon>
        <taxon>Chaetothyriomycetidae</taxon>
        <taxon>Chaetothyriales</taxon>
        <taxon>Trichomeriaceae</taxon>
        <taxon>Knufia</taxon>
    </lineage>
</organism>